<feature type="compositionally biased region" description="Polar residues" evidence="1">
    <location>
        <begin position="847"/>
        <end position="858"/>
    </location>
</feature>
<dbReference type="PANTHER" id="PTHR12320:SF24">
    <property type="entry name" value="PROTEIN PHOSPHATASE"/>
    <property type="match status" value="1"/>
</dbReference>
<dbReference type="SUPFAM" id="SSF81606">
    <property type="entry name" value="PP2C-like"/>
    <property type="match status" value="1"/>
</dbReference>
<feature type="region of interest" description="Disordered" evidence="1">
    <location>
        <begin position="1437"/>
        <end position="1459"/>
    </location>
</feature>
<feature type="compositionally biased region" description="Basic and acidic residues" evidence="1">
    <location>
        <begin position="810"/>
        <end position="820"/>
    </location>
</feature>
<dbReference type="PANTHER" id="PTHR12320">
    <property type="entry name" value="PROTEIN PHOSPHATASE 2C"/>
    <property type="match status" value="1"/>
</dbReference>
<feature type="compositionally biased region" description="Polar residues" evidence="1">
    <location>
        <begin position="866"/>
        <end position="880"/>
    </location>
</feature>
<dbReference type="Pfam" id="PF25381">
    <property type="entry name" value="PH_26"/>
    <property type="match status" value="1"/>
</dbReference>
<feature type="region of interest" description="Disordered" evidence="1">
    <location>
        <begin position="1005"/>
        <end position="1039"/>
    </location>
</feature>
<dbReference type="SUPFAM" id="SSF50729">
    <property type="entry name" value="PH domain-like"/>
    <property type="match status" value="1"/>
</dbReference>
<evidence type="ECO:0000259" key="2">
    <source>
        <dbReference type="PROSITE" id="PS50003"/>
    </source>
</evidence>
<dbReference type="InterPro" id="IPR039123">
    <property type="entry name" value="PPTC7"/>
</dbReference>
<accession>A0AA97PQ93</accession>
<dbReference type="Gene3D" id="3.60.40.10">
    <property type="entry name" value="PPM-type phosphatase domain"/>
    <property type="match status" value="1"/>
</dbReference>
<dbReference type="InterPro" id="IPR036457">
    <property type="entry name" value="PPM-type-like_dom_sf"/>
</dbReference>
<feature type="compositionally biased region" description="Polar residues" evidence="1">
    <location>
        <begin position="1014"/>
        <end position="1028"/>
    </location>
</feature>
<feature type="compositionally biased region" description="Polar residues" evidence="1">
    <location>
        <begin position="1211"/>
        <end position="1226"/>
    </location>
</feature>
<feature type="region of interest" description="Disordered" evidence="1">
    <location>
        <begin position="1050"/>
        <end position="1069"/>
    </location>
</feature>
<feature type="compositionally biased region" description="Low complexity" evidence="1">
    <location>
        <begin position="1441"/>
        <end position="1450"/>
    </location>
</feature>
<feature type="compositionally biased region" description="Polar residues" evidence="1">
    <location>
        <begin position="948"/>
        <end position="960"/>
    </location>
</feature>
<name>A0AA97PQ93_PYRO3</name>
<organism evidence="3">
    <name type="scientific">Pyricularia oryzae (strain Y34)</name>
    <name type="common">Rice blast fungus</name>
    <name type="synonym">Magnaporthe oryzae</name>
    <dbReference type="NCBI Taxonomy" id="1143189"/>
    <lineage>
        <taxon>Eukaryota</taxon>
        <taxon>Fungi</taxon>
        <taxon>Dikarya</taxon>
        <taxon>Ascomycota</taxon>
        <taxon>Pezizomycotina</taxon>
        <taxon>Sordariomycetes</taxon>
        <taxon>Sordariomycetidae</taxon>
        <taxon>Magnaporthales</taxon>
        <taxon>Pyriculariaceae</taxon>
        <taxon>Pyricularia</taxon>
    </lineage>
</organism>
<dbReference type="FunFam" id="2.30.29.30:FF:000203">
    <property type="entry name" value="PH domain-containing protein"/>
    <property type="match status" value="1"/>
</dbReference>
<feature type="compositionally biased region" description="Low complexity" evidence="1">
    <location>
        <begin position="1521"/>
        <end position="1531"/>
    </location>
</feature>
<feature type="region of interest" description="Disordered" evidence="1">
    <location>
        <begin position="602"/>
        <end position="895"/>
    </location>
</feature>
<feature type="compositionally biased region" description="Polar residues" evidence="1">
    <location>
        <begin position="89"/>
        <end position="106"/>
    </location>
</feature>
<reference evidence="3" key="1">
    <citation type="journal article" date="2012" name="PLoS Genet.">
        <title>Comparative analysis of the genomes of two field isolates of the rice blast fungus Magnaporthe oryzae.</title>
        <authorList>
            <person name="Xue M."/>
            <person name="Yang J."/>
            <person name="Li Z."/>
            <person name="Hu S."/>
            <person name="Yao N."/>
            <person name="Dean R.A."/>
            <person name="Zhao W."/>
            <person name="Shen M."/>
            <person name="Zhang H."/>
            <person name="Li C."/>
            <person name="Liu L."/>
            <person name="Cao L."/>
            <person name="Xu X."/>
            <person name="Xing Y."/>
            <person name="Hsiang T."/>
            <person name="Zhang Z."/>
            <person name="Xu J.R."/>
            <person name="Peng Y.L."/>
        </authorList>
    </citation>
    <scope>NUCLEOTIDE SEQUENCE</scope>
    <source>
        <strain evidence="3">Y34</strain>
    </source>
</reference>
<gene>
    <name evidence="3" type="ORF">OOU_Y34scaffold00194g41</name>
</gene>
<feature type="region of interest" description="Disordered" evidence="1">
    <location>
        <begin position="919"/>
        <end position="971"/>
    </location>
</feature>
<dbReference type="EMBL" id="JH793704">
    <property type="protein sequence ID" value="ELQ42728.1"/>
    <property type="molecule type" value="Genomic_DNA"/>
</dbReference>
<dbReference type="InterPro" id="IPR058155">
    <property type="entry name" value="Skg3/CAF120-like_PH"/>
</dbReference>
<feature type="compositionally biased region" description="Polar residues" evidence="1">
    <location>
        <begin position="696"/>
        <end position="705"/>
    </location>
</feature>
<dbReference type="Proteomes" id="UP000011086">
    <property type="component" value="Unassembled WGS sequence"/>
</dbReference>
<feature type="compositionally biased region" description="Low complexity" evidence="1">
    <location>
        <begin position="673"/>
        <end position="682"/>
    </location>
</feature>
<dbReference type="GO" id="GO:0004722">
    <property type="term" value="F:protein serine/threonine phosphatase activity"/>
    <property type="evidence" value="ECO:0007669"/>
    <property type="project" value="TreeGrafter"/>
</dbReference>
<dbReference type="FunFam" id="3.60.40.10:FF:000118">
    <property type="entry name" value="Phosphatase 2C-like domain-containing protein"/>
    <property type="match status" value="1"/>
</dbReference>
<evidence type="ECO:0000256" key="1">
    <source>
        <dbReference type="SAM" id="MobiDB-lite"/>
    </source>
</evidence>
<dbReference type="InterPro" id="IPR011993">
    <property type="entry name" value="PH-like_dom_sf"/>
</dbReference>
<sequence length="1775" mass="193702">MARNRVLSFVSQFSAAGRDHNNRTPTPTSNSPPRSNGTIPFPPLQTSLGHSHETTNSVFSPTPSSPTRPDFTASPVAASLNGDSPPDSSPRTGRQRANSRPLSMVQTYTPPVMDVNEDTIPELQPIFTFLNNHSNKLYQEGYFLKLDDQNSQGRPNPDRTWTECFAQLVGTVLSLWDAAELDAAGEHGEVLPKFINLTDASIKMIESLPTRSNDEQPLQNILSISTAGRNRYLLHFNSHHSLIQWTAGIRLAMFEHTTLQEAYTGALIAGKGKTLNNIGVVMERSRLKTEDWVRVRFGAGVPWRRCWCVITPPDEKEYQKQQKELKKRSPYDRSPVPLLKGDIKFYDTRKEGKKQKKAKPIASISDANAAYAIYPQAKSLIDASTLLKIEGNITIHSDPPSSTEGFVFIMPESHPGVSGFEMLLRYLFPTWDTFGLYGRPGRLIASVLDQRSLMFGMPKHKKYGYLEILDVTSLILSDGSGSWSEKEWRRRLKELTAARMTAMDEDMKANGHSRSASRRSARLSIGPGSSVSHGRPRVNFADESDTRRTSRSMTVSERPSHRNDSAPPAAERQRVPSPPTKNGHSRNVSDTRLETQFEQMPYRHTPGFDSPVSVASPSPMNGGPQARGFVNDLASTPERLSSEDELPPNPPPRDFGNMERMQTPEPVHPPPAFSHAPSSRPAGKPYHSPELRRANSRLSSTTLAQLANAGGVKPESYKDEFGRTSSESSSGSRPVQGDPRSQAVHAHVNSLGITANSNRSREAINQSSDRSTPTPPGQPPGPATPRDPGSQLHKSPLNQAMVPPSPQEMESQRSHPRYESRTGSIPSSGPVHRKPLPQQAHHALAQITRQDTQRSETSNYDDEDSTTGSHDYASTTSAESVKSVERPRMGVLKTVGAEQQAQLTNAEKSYDIPQIDFGPTINYASTPTPRSKTPTPLSNNESHGSRARSPNISLSPSPGQTHHRQGSSDTLRKMAWQPGAIAGSSDRPGALTPEQYVQQKAAAASATPLYAHSRSPSSNTLTAMRNNTPTPPLHKRSSSYDMLRLREGHSRSNSADLLRPGSQGALTTLGYGSGDVPARMSPREQEHIARGSGGHPVSMATNNGSMQPGGLVGVIQAREREKAEIKQGVSSALAYEAKNRQEREMRQQQQQQLQYTSQAAYGAHSQPGFAGGVPSMYSGYVVQPASHWGGPAAIPRGEMGYVDVYGQPELQPSPQFHSHMQGSPASQYRPASFSRPWPRQGQAQGVSPGGYATPPAGPHPSRGRSEAMGNMGREAQSHRVWRRQATFIERATRFYPIARTESGTSVDTTAVDGATSLFGFDAASLQPNHRTGRIDRFPASVVGMRRLPRYPSSLCSSLPIYTPRRANPAAAATHLPRYPLGPQSATCLWFSACDERRSSSNASPPETRRRRGQTLPFRFETGIALFAKRTPRPFPPPFLSPPSGSFSDPLSTHHRSRDRRSAYVNGELIRGRTNGDDAVLASDSFICANDGVGAWSARPRGHSGLWARLILHFWAQAVDGVGSSESSSTGGDRAGGRPDPVADLQRAFEQTQEATSPPNDWQGTTTVAGAQIFYREPNGGSNGAEDGSPSPVPVLYVTNLGDSQIMVIRPSTREIVFKTTEQWHWFDCPRQLGTNSPDTPAKNAVLDVVDIQEGDVVIAMSDGVIDNLWPHEIVECVCDSVRKWESGTVPADYSARDDDGADLQEFDADGDRTGGANGGMQLVADELMEAARIIAVDPFAESPYMEHAIEEGLPSEGGKLDDISVVAALCRRTIK</sequence>
<feature type="compositionally biased region" description="Polar residues" evidence="1">
    <location>
        <begin position="44"/>
        <end position="67"/>
    </location>
</feature>
<proteinExistence type="predicted"/>
<feature type="compositionally biased region" description="Pro residues" evidence="1">
    <location>
        <begin position="773"/>
        <end position="785"/>
    </location>
</feature>
<feature type="compositionally biased region" description="Low complexity" evidence="1">
    <location>
        <begin position="23"/>
        <end position="36"/>
    </location>
</feature>
<feature type="region of interest" description="Disordered" evidence="1">
    <location>
        <begin position="1211"/>
        <end position="1278"/>
    </location>
</feature>
<feature type="region of interest" description="Disordered" evidence="1">
    <location>
        <begin position="13"/>
        <end position="106"/>
    </location>
</feature>
<feature type="region of interest" description="Disordered" evidence="1">
    <location>
        <begin position="1521"/>
        <end position="1540"/>
    </location>
</feature>
<dbReference type="SMART" id="SM00233">
    <property type="entry name" value="PH"/>
    <property type="match status" value="1"/>
</dbReference>
<evidence type="ECO:0000313" key="3">
    <source>
        <dbReference type="EMBL" id="ELQ42728.1"/>
    </source>
</evidence>
<feature type="compositionally biased region" description="Low complexity" evidence="1">
    <location>
        <begin position="925"/>
        <end position="938"/>
    </location>
</feature>
<feature type="compositionally biased region" description="Polar residues" evidence="1">
    <location>
        <begin position="751"/>
        <end position="771"/>
    </location>
</feature>
<protein>
    <submittedName>
        <fullName evidence="3">PH domain-containing protein</fullName>
    </submittedName>
</protein>
<dbReference type="PROSITE" id="PS50003">
    <property type="entry name" value="PH_DOMAIN"/>
    <property type="match status" value="1"/>
</dbReference>
<feature type="region of interest" description="Disordered" evidence="1">
    <location>
        <begin position="503"/>
        <end position="589"/>
    </location>
</feature>
<dbReference type="Gene3D" id="2.30.29.30">
    <property type="entry name" value="Pleckstrin-homology domain (PH domain)/Phosphotyrosine-binding domain (PTB)"/>
    <property type="match status" value="1"/>
</dbReference>
<feature type="domain" description="PH" evidence="2">
    <location>
        <begin position="136"/>
        <end position="254"/>
    </location>
</feature>
<dbReference type="InterPro" id="IPR001849">
    <property type="entry name" value="PH_domain"/>
</dbReference>
<dbReference type="Pfam" id="PF00169">
    <property type="entry name" value="PH"/>
    <property type="match status" value="1"/>
</dbReference>